<dbReference type="GO" id="GO:0004709">
    <property type="term" value="F:MAP kinase kinase kinase activity"/>
    <property type="evidence" value="ECO:0007669"/>
    <property type="project" value="UniProtKB-EC"/>
</dbReference>
<dbReference type="GO" id="GO:0005524">
    <property type="term" value="F:ATP binding"/>
    <property type="evidence" value="ECO:0007669"/>
    <property type="project" value="UniProtKB-UniRule"/>
</dbReference>
<feature type="compositionally biased region" description="Low complexity" evidence="10">
    <location>
        <begin position="236"/>
        <end position="256"/>
    </location>
</feature>
<evidence type="ECO:0000256" key="4">
    <source>
        <dbReference type="ARBA" id="ARBA00022741"/>
    </source>
</evidence>
<feature type="binding site" evidence="9">
    <location>
        <position position="287"/>
    </location>
    <ligand>
        <name>ATP</name>
        <dbReference type="ChEBI" id="CHEBI:30616"/>
    </ligand>
</feature>
<dbReference type="InterPro" id="IPR050538">
    <property type="entry name" value="MAP_kinase_kinase_kinase"/>
</dbReference>
<dbReference type="PROSITE" id="PS00107">
    <property type="entry name" value="PROTEIN_KINASE_ATP"/>
    <property type="match status" value="1"/>
</dbReference>
<evidence type="ECO:0000256" key="2">
    <source>
        <dbReference type="ARBA" id="ARBA00012406"/>
    </source>
</evidence>
<feature type="compositionally biased region" description="Basic and acidic residues" evidence="10">
    <location>
        <begin position="138"/>
        <end position="149"/>
    </location>
</feature>
<dbReference type="SUPFAM" id="SSF56112">
    <property type="entry name" value="Protein kinase-like (PK-like)"/>
    <property type="match status" value="1"/>
</dbReference>
<protein>
    <recommendedName>
        <fullName evidence="2">mitogen-activated protein kinase kinase kinase</fullName>
        <ecNumber evidence="2">2.7.11.25</ecNumber>
    </recommendedName>
</protein>
<name>A0A8D6ZQQ1_MUSAM</name>
<evidence type="ECO:0000256" key="10">
    <source>
        <dbReference type="SAM" id="MobiDB-lite"/>
    </source>
</evidence>
<proteinExistence type="inferred from homology"/>
<dbReference type="PROSITE" id="PS50011">
    <property type="entry name" value="PROTEIN_KINASE_DOM"/>
    <property type="match status" value="1"/>
</dbReference>
<evidence type="ECO:0000313" key="12">
    <source>
        <dbReference type="EMBL" id="CAG1834541.1"/>
    </source>
</evidence>
<dbReference type="InterPro" id="IPR011009">
    <property type="entry name" value="Kinase-like_dom_sf"/>
</dbReference>
<dbReference type="Gene3D" id="1.10.510.10">
    <property type="entry name" value="Transferase(Phosphotransferase) domain 1"/>
    <property type="match status" value="1"/>
</dbReference>
<evidence type="ECO:0000256" key="1">
    <source>
        <dbReference type="ARBA" id="ARBA00006529"/>
    </source>
</evidence>
<dbReference type="PANTHER" id="PTHR48016">
    <property type="entry name" value="MAP KINASE KINASE KINASE SSK2-RELATED-RELATED"/>
    <property type="match status" value="1"/>
</dbReference>
<comment type="catalytic activity">
    <reaction evidence="7">
        <text>L-threonyl-[protein] + ATP = O-phospho-L-threonyl-[protein] + ADP + H(+)</text>
        <dbReference type="Rhea" id="RHEA:46608"/>
        <dbReference type="Rhea" id="RHEA-COMP:11060"/>
        <dbReference type="Rhea" id="RHEA-COMP:11605"/>
        <dbReference type="ChEBI" id="CHEBI:15378"/>
        <dbReference type="ChEBI" id="CHEBI:30013"/>
        <dbReference type="ChEBI" id="CHEBI:30616"/>
        <dbReference type="ChEBI" id="CHEBI:61977"/>
        <dbReference type="ChEBI" id="CHEBI:456216"/>
        <dbReference type="EC" id="2.7.11.25"/>
    </reaction>
</comment>
<dbReference type="CDD" id="cd06632">
    <property type="entry name" value="STKc_MEKK1_plant"/>
    <property type="match status" value="1"/>
</dbReference>
<dbReference type="EC" id="2.7.11.25" evidence="2"/>
<comment type="catalytic activity">
    <reaction evidence="8">
        <text>L-seryl-[protein] + ATP = O-phospho-L-seryl-[protein] + ADP + H(+)</text>
        <dbReference type="Rhea" id="RHEA:17989"/>
        <dbReference type="Rhea" id="RHEA-COMP:9863"/>
        <dbReference type="Rhea" id="RHEA-COMP:11604"/>
        <dbReference type="ChEBI" id="CHEBI:15378"/>
        <dbReference type="ChEBI" id="CHEBI:29999"/>
        <dbReference type="ChEBI" id="CHEBI:30616"/>
        <dbReference type="ChEBI" id="CHEBI:83421"/>
        <dbReference type="ChEBI" id="CHEBI:456216"/>
        <dbReference type="EC" id="2.7.11.25"/>
    </reaction>
</comment>
<evidence type="ECO:0000256" key="7">
    <source>
        <dbReference type="ARBA" id="ARBA00047559"/>
    </source>
</evidence>
<dbReference type="FunFam" id="1.10.510.10:FF:000186">
    <property type="entry name" value="Mitogen-activated protein kinase kinase kinase"/>
    <property type="match status" value="1"/>
</dbReference>
<dbReference type="Pfam" id="PF00069">
    <property type="entry name" value="Pkinase"/>
    <property type="match status" value="1"/>
</dbReference>
<dbReference type="PANTHER" id="PTHR48016:SF8">
    <property type="entry name" value="MITOGEN-ACTIVATED PROTEIN KINASE KINASE KINASE 3"/>
    <property type="match status" value="1"/>
</dbReference>
<keyword evidence="4 9" id="KW-0547">Nucleotide-binding</keyword>
<evidence type="ECO:0000259" key="11">
    <source>
        <dbReference type="PROSITE" id="PS50011"/>
    </source>
</evidence>
<evidence type="ECO:0000256" key="5">
    <source>
        <dbReference type="ARBA" id="ARBA00022777"/>
    </source>
</evidence>
<evidence type="ECO:0000256" key="9">
    <source>
        <dbReference type="PROSITE-ProRule" id="PRU10141"/>
    </source>
</evidence>
<evidence type="ECO:0000256" key="3">
    <source>
        <dbReference type="ARBA" id="ARBA00022679"/>
    </source>
</evidence>
<dbReference type="InterPro" id="IPR017441">
    <property type="entry name" value="Protein_kinase_ATP_BS"/>
</dbReference>
<feature type="compositionally biased region" description="Basic and acidic residues" evidence="10">
    <location>
        <begin position="49"/>
        <end position="67"/>
    </location>
</feature>
<feature type="region of interest" description="Disordered" evidence="10">
    <location>
        <begin position="183"/>
        <end position="257"/>
    </location>
</feature>
<feature type="region of interest" description="Disordered" evidence="10">
    <location>
        <begin position="1"/>
        <end position="80"/>
    </location>
</feature>
<feature type="region of interest" description="Disordered" evidence="10">
    <location>
        <begin position="610"/>
        <end position="630"/>
    </location>
</feature>
<keyword evidence="6 9" id="KW-0067">ATP-binding</keyword>
<dbReference type="SMART" id="SM00220">
    <property type="entry name" value="S_TKc"/>
    <property type="match status" value="1"/>
</dbReference>
<accession>A0A8D6ZQQ1</accession>
<feature type="region of interest" description="Disordered" evidence="10">
    <location>
        <begin position="96"/>
        <end position="149"/>
    </location>
</feature>
<dbReference type="InterPro" id="IPR000719">
    <property type="entry name" value="Prot_kinase_dom"/>
</dbReference>
<reference evidence="12" key="1">
    <citation type="submission" date="2021-03" db="EMBL/GenBank/DDBJ databases">
        <authorList>
            <consortium name="Genoscope - CEA"/>
            <person name="William W."/>
        </authorList>
    </citation>
    <scope>NUCLEOTIDE SEQUENCE</scope>
    <source>
        <strain evidence="12">Doubled-haploid Pahang</strain>
    </source>
</reference>
<dbReference type="EMBL" id="HG996474">
    <property type="protein sequence ID" value="CAG1834541.1"/>
    <property type="molecule type" value="Genomic_DNA"/>
</dbReference>
<dbReference type="AlphaFoldDB" id="A0A8D6ZQQ1"/>
<evidence type="ECO:0000256" key="6">
    <source>
        <dbReference type="ARBA" id="ARBA00022840"/>
    </source>
</evidence>
<sequence>MPAWWKGKLKSKSKSTASPRTKDPETPGTPRAAATVLPDEELVAVARHGTKEKANSFDEVLGSRKSGDLSPVGGGGGLGAGTGFVFGHPLPLPTSISSYGVSTVSASSVSSSSSSEETPDLGLYRYSDPINTPRGRNGVRDSQRHGHAAEDRQLFSCSPVLEQSHGGNAYSRGQNSTETIYSRRTASPSPGLTGHHPFPTSPVHHSSFGLCSASPNRRQDNLRSSPQPLPLPPSSPTCSSASPSSCSSSSSRSPKSLWKKGKLLGRGTFGHVYLGFNRYFGQMCAIKEVKDISDDANSKECLKQLNQAIFLSFLLSQLSHPNIVQYYGSELAEDTLSVYLEYVSGGSIHKLLQEYGPFGESLTRNYTAQILSGLAYLHGRKTVHRDIKGANILVDPNGEIKLADFGMAKHISAYTSIRSFKGSPYWMAPEVVIMNCSGYDLSVDIWSLGCTIIEMTTSKPPWSQFEGVAAIFKIGNSKDVPELPDHFSPVGKDFLKLCLQRDPSARPSAAQLMDHPFVRDQTIIKAAKLNMMKDVPQSTSDASHAVVNTVEFSSNQSTSPLHDRDCGTRRASGLRSAFPLACKNPSDLPRMRMNMSLPVSPCSSPLRQFKQSNRSCLPSPPHPTYSSGAANHSPVNLALHSTRPCSNRPDPWFDITLFKPQSQYDSPRRLSMGL</sequence>
<feature type="domain" description="Protein kinase" evidence="11">
    <location>
        <begin position="258"/>
        <end position="518"/>
    </location>
</feature>
<keyword evidence="5" id="KW-0418">Kinase</keyword>
<gene>
    <name evidence="12" type="ORF">GSMUA_226460.1</name>
</gene>
<organism evidence="12">
    <name type="scientific">Musa acuminata subsp. malaccensis</name>
    <name type="common">Wild banana</name>
    <name type="synonym">Musa malaccensis</name>
    <dbReference type="NCBI Taxonomy" id="214687"/>
    <lineage>
        <taxon>Eukaryota</taxon>
        <taxon>Viridiplantae</taxon>
        <taxon>Streptophyta</taxon>
        <taxon>Embryophyta</taxon>
        <taxon>Tracheophyta</taxon>
        <taxon>Spermatophyta</taxon>
        <taxon>Magnoliopsida</taxon>
        <taxon>Liliopsida</taxon>
        <taxon>Zingiberales</taxon>
        <taxon>Musaceae</taxon>
        <taxon>Musa</taxon>
    </lineage>
</organism>
<feature type="compositionally biased region" description="Low complexity" evidence="10">
    <location>
        <begin position="96"/>
        <end position="115"/>
    </location>
</feature>
<comment type="similarity">
    <text evidence="1">Belongs to the protein kinase superfamily. STE Ser/Thr protein kinase family. MAP kinase kinase kinase subfamily.</text>
</comment>
<keyword evidence="3" id="KW-0808">Transferase</keyword>
<evidence type="ECO:0000256" key="8">
    <source>
        <dbReference type="ARBA" id="ARBA00048329"/>
    </source>
</evidence>